<organism evidence="2 3">
    <name type="scientific">Dechloromonas agitata</name>
    <dbReference type="NCBI Taxonomy" id="73030"/>
    <lineage>
        <taxon>Bacteria</taxon>
        <taxon>Pseudomonadati</taxon>
        <taxon>Pseudomonadota</taxon>
        <taxon>Betaproteobacteria</taxon>
        <taxon>Rhodocyclales</taxon>
        <taxon>Azonexaceae</taxon>
        <taxon>Dechloromonas</taxon>
    </lineage>
</organism>
<reference evidence="2" key="1">
    <citation type="submission" date="2020-04" db="EMBL/GenBank/DDBJ databases">
        <title>Deep metagenomics examines the oral microbiome during advanced dental caries in children, revealing novel taxa and co-occurrences with host molecules.</title>
        <authorList>
            <person name="Baker J.L."/>
            <person name="Morton J.T."/>
            <person name="Dinis M."/>
            <person name="Alvarez R."/>
            <person name="Tran N.C."/>
            <person name="Knight R."/>
            <person name="Edlund A."/>
        </authorList>
    </citation>
    <scope>NUCLEOTIDE SEQUENCE</scope>
    <source>
        <strain evidence="2">JCVI_32_bin.24</strain>
    </source>
</reference>
<accession>A0A930FY72</accession>
<proteinExistence type="predicted"/>
<dbReference type="EMBL" id="JABZMI010000014">
    <property type="protein sequence ID" value="MBF1163756.1"/>
    <property type="molecule type" value="Genomic_DNA"/>
</dbReference>
<sequence length="187" mass="20457">MPLRHLAHALLAVSLMLFGPATPAAGFLEKEIHFSEADVQAQIDRNGSLKKSYGSGTIVITLDESPKIRLGEPAGQTTVTARLRVSLLGQPAVPVDMLGTSGLRYDDGTKAFFLDRPVVQSIQSAALSRDYEPIARQAITQMMASYFRNRPVYVLREDGSLQEQAARWLLRSIRIEPGQVIAVLSPV</sequence>
<evidence type="ECO:0000313" key="3">
    <source>
        <dbReference type="Proteomes" id="UP000718593"/>
    </source>
</evidence>
<evidence type="ECO:0000313" key="2">
    <source>
        <dbReference type="EMBL" id="MBF1163756.1"/>
    </source>
</evidence>
<keyword evidence="1" id="KW-0732">Signal</keyword>
<protein>
    <submittedName>
        <fullName evidence="2">DUF1439 domain-containing protein</fullName>
    </submittedName>
</protein>
<dbReference type="Gene3D" id="3.15.10.40">
    <property type="entry name" value="Uncharacterised protein PF07273, DUF1439"/>
    <property type="match status" value="1"/>
</dbReference>
<gene>
    <name evidence="2" type="ORF">HXL68_01820</name>
</gene>
<evidence type="ECO:0000256" key="1">
    <source>
        <dbReference type="SAM" id="SignalP"/>
    </source>
</evidence>
<name>A0A930FY72_9RHOO</name>
<feature type="chain" id="PRO_5037956334" evidence="1">
    <location>
        <begin position="25"/>
        <end position="187"/>
    </location>
</feature>
<dbReference type="AlphaFoldDB" id="A0A930FY72"/>
<dbReference type="Proteomes" id="UP000718593">
    <property type="component" value="Unassembled WGS sequence"/>
</dbReference>
<comment type="caution">
    <text evidence="2">The sequence shown here is derived from an EMBL/GenBank/DDBJ whole genome shotgun (WGS) entry which is preliminary data.</text>
</comment>
<dbReference type="Pfam" id="PF07273">
    <property type="entry name" value="DUF1439"/>
    <property type="match status" value="1"/>
</dbReference>
<feature type="signal peptide" evidence="1">
    <location>
        <begin position="1"/>
        <end position="24"/>
    </location>
</feature>
<dbReference type="InterPro" id="IPR010835">
    <property type="entry name" value="DUF1439"/>
</dbReference>